<dbReference type="Gene3D" id="3.30.40.10">
    <property type="entry name" value="Zinc/RING finger domain, C3HC4 (zinc finger)"/>
    <property type="match status" value="1"/>
</dbReference>
<dbReference type="Gene3D" id="3.30.530.20">
    <property type="match status" value="1"/>
</dbReference>
<reference evidence="3" key="2">
    <citation type="submission" date="2019-06" db="EMBL/GenBank/DDBJ databases">
        <title>Genomics analysis of Aphanomyces spp. identifies a new class of oomycete effector associated with host adaptation.</title>
        <authorList>
            <person name="Gaulin E."/>
        </authorList>
    </citation>
    <scope>NUCLEOTIDE SEQUENCE</scope>
    <source>
        <strain evidence="3">CBS 578.67</strain>
    </source>
</reference>
<gene>
    <name evidence="4" type="primary">Aste57867_14836</name>
    <name evidence="3" type="ORF">As57867_014780</name>
    <name evidence="4" type="ORF">ASTE57867_14836</name>
</gene>
<evidence type="ECO:0000313" key="3">
    <source>
        <dbReference type="EMBL" id="KAF0694288.1"/>
    </source>
</evidence>
<reference evidence="4 5" key="1">
    <citation type="submission" date="2019-03" db="EMBL/GenBank/DDBJ databases">
        <authorList>
            <person name="Gaulin E."/>
            <person name="Dumas B."/>
        </authorList>
    </citation>
    <scope>NUCLEOTIDE SEQUENCE [LARGE SCALE GENOMIC DNA]</scope>
    <source>
        <strain evidence="4">CBS 568.67</strain>
    </source>
</reference>
<dbReference type="PANTHER" id="PTHR13510">
    <property type="entry name" value="FYVE-FINGER-CONTAINING RAB5 EFFECTOR PROTEIN RABENOSYN-5-RELATED"/>
    <property type="match status" value="1"/>
</dbReference>
<evidence type="ECO:0000259" key="2">
    <source>
        <dbReference type="Pfam" id="PF01852"/>
    </source>
</evidence>
<dbReference type="Pfam" id="PF01852">
    <property type="entry name" value="START"/>
    <property type="match status" value="1"/>
</dbReference>
<dbReference type="SUPFAM" id="SSF55961">
    <property type="entry name" value="Bet v1-like"/>
    <property type="match status" value="1"/>
</dbReference>
<dbReference type="AlphaFoldDB" id="A0A485L1Q7"/>
<dbReference type="PANTHER" id="PTHR13510:SF44">
    <property type="entry name" value="RABENOSYN-5"/>
    <property type="match status" value="1"/>
</dbReference>
<dbReference type="InterPro" id="IPR011011">
    <property type="entry name" value="Znf_FYVE_PHD"/>
</dbReference>
<feature type="compositionally biased region" description="Basic and acidic residues" evidence="1">
    <location>
        <begin position="425"/>
        <end position="434"/>
    </location>
</feature>
<dbReference type="EMBL" id="CAADRA010005602">
    <property type="protein sequence ID" value="VFT91654.1"/>
    <property type="molecule type" value="Genomic_DNA"/>
</dbReference>
<organism evidence="4 5">
    <name type="scientific">Aphanomyces stellatus</name>
    <dbReference type="NCBI Taxonomy" id="120398"/>
    <lineage>
        <taxon>Eukaryota</taxon>
        <taxon>Sar</taxon>
        <taxon>Stramenopiles</taxon>
        <taxon>Oomycota</taxon>
        <taxon>Saprolegniomycetes</taxon>
        <taxon>Saprolegniales</taxon>
        <taxon>Verrucalvaceae</taxon>
        <taxon>Aphanomyces</taxon>
    </lineage>
</organism>
<keyword evidence="5" id="KW-1185">Reference proteome</keyword>
<dbReference type="InterPro" id="IPR002913">
    <property type="entry name" value="START_lipid-bd_dom"/>
</dbReference>
<evidence type="ECO:0000313" key="5">
    <source>
        <dbReference type="Proteomes" id="UP000332933"/>
    </source>
</evidence>
<name>A0A485L1Q7_9STRA</name>
<feature type="compositionally biased region" description="Polar residues" evidence="1">
    <location>
        <begin position="328"/>
        <end position="344"/>
    </location>
</feature>
<dbReference type="GO" id="GO:0008289">
    <property type="term" value="F:lipid binding"/>
    <property type="evidence" value="ECO:0007669"/>
    <property type="project" value="InterPro"/>
</dbReference>
<dbReference type="SUPFAM" id="SSF57903">
    <property type="entry name" value="FYVE/PHD zinc finger"/>
    <property type="match status" value="1"/>
</dbReference>
<evidence type="ECO:0000313" key="4">
    <source>
        <dbReference type="EMBL" id="VFT91654.1"/>
    </source>
</evidence>
<dbReference type="InterPro" id="IPR052727">
    <property type="entry name" value="Rab4/Rab5_effector"/>
</dbReference>
<dbReference type="InterPro" id="IPR023393">
    <property type="entry name" value="START-like_dom_sf"/>
</dbReference>
<feature type="region of interest" description="Disordered" evidence="1">
    <location>
        <begin position="328"/>
        <end position="382"/>
    </location>
</feature>
<sequence length="478" mass="52250">MSAGLNPLTFINVPRLTRDERLDLIESAHQALSDLILNACLVGGPIQWTPSSSLPHGAKLYSGRESVTHDSIYSGVTYIQASLDEIAHRFHVELDDEDQASARAHARLLATDARDAAVLLVVDRDDTTPTHYVGIHWHSFYATSRFATPRDVCLLECHDEFELNGVRGFACVTTSIRLPWFPPLGKSHVRAMLARTGFVFLEMPHRPGYVQATHVVHADLNGNLPTFVSRKYMKQQAASVAFLPHLFGADRRRASIGRRSFVLAALAPTPKHGKATSCAACGVSFSFFTAKHTCGHCDAVMCRTCMPSTSRPCHLCYADRSRASLSVSSVGAWPRSQSTGSASRSCPRPRSDDDDDDDAGGWRHMPRKKVWGDDGTTAAASHRKLMPPKAKYEIQLVDMPKKSIIVQASTRLSLEASGPAASFHSSDDTTHTDDPGAPPDRMSLSCVYSFRLGSDAVTSLRSLRDARNVPLWVGGSDI</sequence>
<dbReference type="OrthoDB" id="116827at2759"/>
<dbReference type="Proteomes" id="UP000332933">
    <property type="component" value="Unassembled WGS sequence"/>
</dbReference>
<evidence type="ECO:0000256" key="1">
    <source>
        <dbReference type="SAM" id="MobiDB-lite"/>
    </source>
</evidence>
<accession>A0A485L1Q7</accession>
<protein>
    <submittedName>
        <fullName evidence="4">Aste57867_14836 protein</fullName>
    </submittedName>
</protein>
<proteinExistence type="predicted"/>
<dbReference type="CDD" id="cd00065">
    <property type="entry name" value="FYVE_like_SF"/>
    <property type="match status" value="1"/>
</dbReference>
<dbReference type="EMBL" id="VJMH01005581">
    <property type="protein sequence ID" value="KAF0694288.1"/>
    <property type="molecule type" value="Genomic_DNA"/>
</dbReference>
<feature type="region of interest" description="Disordered" evidence="1">
    <location>
        <begin position="416"/>
        <end position="440"/>
    </location>
</feature>
<dbReference type="InterPro" id="IPR013083">
    <property type="entry name" value="Znf_RING/FYVE/PHD"/>
</dbReference>
<feature type="domain" description="START" evidence="2">
    <location>
        <begin position="139"/>
        <end position="241"/>
    </location>
</feature>